<reference evidence="2 3" key="2">
    <citation type="submission" date="2021-10" db="EMBL/GenBank/DDBJ databases">
        <authorList>
            <person name="Piombo E."/>
        </authorList>
    </citation>
    <scope>NUCLEOTIDE SEQUENCE [LARGE SCALE GENOMIC DNA]</scope>
</reference>
<dbReference type="Pfam" id="PF20150">
    <property type="entry name" value="2EXR"/>
    <property type="match status" value="1"/>
</dbReference>
<reference evidence="3" key="1">
    <citation type="submission" date="2019-06" db="EMBL/GenBank/DDBJ databases">
        <authorList>
            <person name="Broberg M."/>
        </authorList>
    </citation>
    <scope>NUCLEOTIDE SEQUENCE [LARGE SCALE GENOMIC DNA]</scope>
</reference>
<accession>A0A9N9YZE3</accession>
<dbReference type="EMBL" id="CABFOC020000014">
    <property type="protein sequence ID" value="CAH0046232.1"/>
    <property type="molecule type" value="Genomic_DNA"/>
</dbReference>
<dbReference type="OrthoDB" id="3473305at2759"/>
<feature type="domain" description="2EXR" evidence="1">
    <location>
        <begin position="4"/>
        <end position="105"/>
    </location>
</feature>
<name>A0A9N9YZE3_9HYPO</name>
<keyword evidence="3" id="KW-1185">Reference proteome</keyword>
<comment type="caution">
    <text evidence="2">The sequence shown here is derived from an EMBL/GenBank/DDBJ whole genome shotgun (WGS) entry which is preliminary data.</text>
</comment>
<organism evidence="2 3">
    <name type="scientific">Clonostachys solani</name>
    <dbReference type="NCBI Taxonomy" id="160281"/>
    <lineage>
        <taxon>Eukaryota</taxon>
        <taxon>Fungi</taxon>
        <taxon>Dikarya</taxon>
        <taxon>Ascomycota</taxon>
        <taxon>Pezizomycotina</taxon>
        <taxon>Sordariomycetes</taxon>
        <taxon>Hypocreomycetidae</taxon>
        <taxon>Hypocreales</taxon>
        <taxon>Bionectriaceae</taxon>
        <taxon>Clonostachys</taxon>
    </lineage>
</organism>
<evidence type="ECO:0000259" key="1">
    <source>
        <dbReference type="Pfam" id="PF20150"/>
    </source>
</evidence>
<proteinExistence type="predicted"/>
<dbReference type="InterPro" id="IPR045518">
    <property type="entry name" value="2EXR"/>
</dbReference>
<protein>
    <recommendedName>
        <fullName evidence="1">2EXR domain-containing protein</fullName>
    </recommendedName>
</protein>
<evidence type="ECO:0000313" key="3">
    <source>
        <dbReference type="Proteomes" id="UP000775872"/>
    </source>
</evidence>
<dbReference type="Proteomes" id="UP000775872">
    <property type="component" value="Unassembled WGS sequence"/>
</dbReference>
<evidence type="ECO:0000313" key="2">
    <source>
        <dbReference type="EMBL" id="CAH0046232.1"/>
    </source>
</evidence>
<dbReference type="PANTHER" id="PTHR35910">
    <property type="entry name" value="2EXR DOMAIN-CONTAINING PROTEIN"/>
    <property type="match status" value="1"/>
</dbReference>
<dbReference type="PANTHER" id="PTHR35910:SF1">
    <property type="entry name" value="2EXR DOMAIN-CONTAINING PROTEIN"/>
    <property type="match status" value="1"/>
</dbReference>
<sequence>MSTFHPFPRLPIELRIQIWRMTVEPRTVEIRVGGFYKDLEPQVKDEPADRQYVQYLVNATPVPAPLQTCQEARNLGLYQRSMSELSDLTGDEKQYVWLNLDIDLIYFGRSGLAKFLQVAPSVKRLKLVRKITEEWFYQEGASELRHFVNLKEVHIVCKDGMREWYGATTDHYWPCGPENLIFIDPHDGQVLNGVEMEAKFEEMERMGLVISIHGFDHGYRHRVPPIPH</sequence>
<gene>
    <name evidence="2" type="ORF">CSOL1703_00011961</name>
</gene>
<dbReference type="AlphaFoldDB" id="A0A9N9YZE3"/>